<organism evidence="2 3">
    <name type="scientific">Anopheles atroparvus</name>
    <name type="common">European mosquito</name>
    <dbReference type="NCBI Taxonomy" id="41427"/>
    <lineage>
        <taxon>Eukaryota</taxon>
        <taxon>Metazoa</taxon>
        <taxon>Ecdysozoa</taxon>
        <taxon>Arthropoda</taxon>
        <taxon>Hexapoda</taxon>
        <taxon>Insecta</taxon>
        <taxon>Pterygota</taxon>
        <taxon>Neoptera</taxon>
        <taxon>Endopterygota</taxon>
        <taxon>Diptera</taxon>
        <taxon>Nematocera</taxon>
        <taxon>Culicoidea</taxon>
        <taxon>Culicidae</taxon>
        <taxon>Anophelinae</taxon>
        <taxon>Anopheles</taxon>
    </lineage>
</organism>
<proteinExistence type="predicted"/>
<evidence type="ECO:0000313" key="2">
    <source>
        <dbReference type="EnsemblMetazoa" id="ENSAATROPP006940"/>
    </source>
</evidence>
<protein>
    <submittedName>
        <fullName evidence="2">Uncharacterized protein</fullName>
    </submittedName>
</protein>
<sequence length="108" mass="12202">MKYRSPVAVSGGPNWNQVAKRRTSAYRRLARVWRRHPLRDILFPRQMKLHGDQPKPDSFYSRNKVNVQVASIARSGKVGRFYGTGSAGRQSDINGVPKMVNGSRSSNM</sequence>
<keyword evidence="3" id="KW-1185">Reference proteome</keyword>
<reference evidence="2" key="1">
    <citation type="submission" date="2024-04" db="UniProtKB">
        <authorList>
            <consortium name="EnsemblMetazoa"/>
        </authorList>
    </citation>
    <scope>IDENTIFICATION</scope>
    <source>
        <strain evidence="2">EBRO</strain>
    </source>
</reference>
<evidence type="ECO:0000313" key="3">
    <source>
        <dbReference type="Proteomes" id="UP000075880"/>
    </source>
</evidence>
<dbReference type="Proteomes" id="UP000075880">
    <property type="component" value="Unassembled WGS sequence"/>
</dbReference>
<dbReference type="EnsemblMetazoa" id="ENSAATROPT007736">
    <property type="protein sequence ID" value="ENSAATROPP006940"/>
    <property type="gene ID" value="ENSAATROPG006300"/>
</dbReference>
<evidence type="ECO:0000256" key="1">
    <source>
        <dbReference type="SAM" id="MobiDB-lite"/>
    </source>
</evidence>
<accession>A0AAG5D7S8</accession>
<dbReference type="AlphaFoldDB" id="A0AAG5D7S8"/>
<name>A0AAG5D7S8_ANOAO</name>
<feature type="region of interest" description="Disordered" evidence="1">
    <location>
        <begin position="83"/>
        <end position="108"/>
    </location>
</feature>